<gene>
    <name evidence="1" type="ORF">F6X42_35190</name>
</gene>
<evidence type="ECO:0000313" key="1">
    <source>
        <dbReference type="EMBL" id="MBC8751578.1"/>
    </source>
</evidence>
<proteinExistence type="predicted"/>
<dbReference type="EMBL" id="VZQQ01000059">
    <property type="protein sequence ID" value="MBC8751578.1"/>
    <property type="molecule type" value="Genomic_DNA"/>
</dbReference>
<name>A0ABR7PZ99_9BURK</name>
<protein>
    <submittedName>
        <fullName evidence="1">Uncharacterized protein</fullName>
    </submittedName>
</protein>
<sequence>MKRYEQLTGDDLVRSVDLVLDRVVADGGRTRMRRDILTADRCGLNSLLNESPRTPAILRTQFPSLAVEKAPDPFHPERALQKPPFSRKWAKVPSFSDAVNHDGLCALTSAVTYLEGWPGLTYGKTI</sequence>
<dbReference type="RefSeq" id="WP_187638489.1">
    <property type="nucleotide sequence ID" value="NZ_VZQQ01000059.1"/>
</dbReference>
<dbReference type="Proteomes" id="UP000736373">
    <property type="component" value="Unassembled WGS sequence"/>
</dbReference>
<comment type="caution">
    <text evidence="1">The sequence shown here is derived from an EMBL/GenBank/DDBJ whole genome shotgun (WGS) entry which is preliminary data.</text>
</comment>
<evidence type="ECO:0000313" key="2">
    <source>
        <dbReference type="Proteomes" id="UP000736373"/>
    </source>
</evidence>
<accession>A0ABR7PZ99</accession>
<keyword evidence="2" id="KW-1185">Reference proteome</keyword>
<organism evidence="1 2">
    <name type="scientific">Paraburkholderia podalyriae</name>
    <dbReference type="NCBI Taxonomy" id="1938811"/>
    <lineage>
        <taxon>Bacteria</taxon>
        <taxon>Pseudomonadati</taxon>
        <taxon>Pseudomonadota</taxon>
        <taxon>Betaproteobacteria</taxon>
        <taxon>Burkholderiales</taxon>
        <taxon>Burkholderiaceae</taxon>
        <taxon>Paraburkholderia</taxon>
    </lineage>
</organism>
<reference evidence="1 2" key="1">
    <citation type="submission" date="2019-09" db="EMBL/GenBank/DDBJ databases">
        <title>Paraburkholderia podalyriae sp. nov., A South African Podalyria-associated rhizobium.</title>
        <authorList>
            <person name="Mavima L."/>
            <person name="Beukes C.W."/>
            <person name="Palmer M."/>
            <person name="De Meyer S.E."/>
            <person name="James E.K."/>
            <person name="Maluk M."/>
            <person name="Avontuur J.R."/>
            <person name="Chan W.Y."/>
            <person name="Venter S.N."/>
            <person name="Steenkamp E.T."/>
        </authorList>
    </citation>
    <scope>NUCLEOTIDE SEQUENCE [LARGE SCALE GENOMIC DNA]</scope>
    <source>
        <strain evidence="1 2">WC7.3b</strain>
    </source>
</reference>